<dbReference type="Proteomes" id="UP001165542">
    <property type="component" value="Unassembled WGS sequence"/>
</dbReference>
<dbReference type="InterPro" id="IPR002645">
    <property type="entry name" value="STAS_dom"/>
</dbReference>
<evidence type="ECO:0000313" key="3">
    <source>
        <dbReference type="Proteomes" id="UP001165542"/>
    </source>
</evidence>
<dbReference type="SUPFAM" id="SSF52091">
    <property type="entry name" value="SpoIIaa-like"/>
    <property type="match status" value="1"/>
</dbReference>
<comment type="caution">
    <text evidence="2">The sequence shown here is derived from an EMBL/GenBank/DDBJ whole genome shotgun (WGS) entry which is preliminary data.</text>
</comment>
<dbReference type="CDD" id="cd07043">
    <property type="entry name" value="STAS_anti-anti-sigma_factors"/>
    <property type="match status" value="1"/>
</dbReference>
<feature type="domain" description="STAS" evidence="1">
    <location>
        <begin position="19"/>
        <end position="114"/>
    </location>
</feature>
<evidence type="ECO:0000259" key="1">
    <source>
        <dbReference type="PROSITE" id="PS50801"/>
    </source>
</evidence>
<proteinExistence type="predicted"/>
<sequence>MSTLFARAGAELSAFNDTLSVGGDLDMAVAAEIAAAGRRWLAAQRPAAVTFDLSAVDKANSVALSVLLEWLRGCREHAIPLSYIALSPALERLARLSGLDALISDPAAALSTSV</sequence>
<gene>
    <name evidence="2" type="ORF">LLY24_11855</name>
</gene>
<dbReference type="EMBL" id="JAJISC010000005">
    <property type="protein sequence ID" value="MCS2610008.1"/>
    <property type="molecule type" value="Genomic_DNA"/>
</dbReference>
<dbReference type="Gene3D" id="3.30.750.24">
    <property type="entry name" value="STAS domain"/>
    <property type="match status" value="1"/>
</dbReference>
<accession>A0ABT2EF77</accession>
<dbReference type="InterPro" id="IPR058548">
    <property type="entry name" value="MlaB-like_STAS"/>
</dbReference>
<evidence type="ECO:0000313" key="2">
    <source>
        <dbReference type="EMBL" id="MCS2610008.1"/>
    </source>
</evidence>
<name>A0ABT2EF77_9GAMM</name>
<dbReference type="InterPro" id="IPR036513">
    <property type="entry name" value="STAS_dom_sf"/>
</dbReference>
<dbReference type="RefSeq" id="WP_259036512.1">
    <property type="nucleotide sequence ID" value="NZ_JAJISC010000005.1"/>
</dbReference>
<organism evidence="2 3">
    <name type="scientific">Halomonas dongshanensis</name>
    <dbReference type="NCBI Taxonomy" id="2890835"/>
    <lineage>
        <taxon>Bacteria</taxon>
        <taxon>Pseudomonadati</taxon>
        <taxon>Pseudomonadota</taxon>
        <taxon>Gammaproteobacteria</taxon>
        <taxon>Oceanospirillales</taxon>
        <taxon>Halomonadaceae</taxon>
        <taxon>Halomonas</taxon>
    </lineage>
</organism>
<dbReference type="PROSITE" id="PS50801">
    <property type="entry name" value="STAS"/>
    <property type="match status" value="1"/>
</dbReference>
<dbReference type="Pfam" id="PF13466">
    <property type="entry name" value="STAS_2"/>
    <property type="match status" value="1"/>
</dbReference>
<reference evidence="2" key="1">
    <citation type="submission" date="2021-11" db="EMBL/GenBank/DDBJ databases">
        <title>Halomonas sp., isolated from a coastal aquaculture zone in Dongshan Bay.</title>
        <authorList>
            <person name="Lin W."/>
        </authorList>
    </citation>
    <scope>NUCLEOTIDE SEQUENCE</scope>
    <source>
        <strain evidence="2">Yzlin-01</strain>
    </source>
</reference>
<keyword evidence="3" id="KW-1185">Reference proteome</keyword>
<protein>
    <submittedName>
        <fullName evidence="2">STAS domain-containing protein</fullName>
    </submittedName>
</protein>